<dbReference type="AlphaFoldDB" id="A0AAV3Y5J1"/>
<reference evidence="6 7" key="1">
    <citation type="journal article" date="2021" name="Elife">
        <title>Chloroplast acquisition without the gene transfer in kleptoplastic sea slugs, Plakobranchus ocellatus.</title>
        <authorList>
            <person name="Maeda T."/>
            <person name="Takahashi S."/>
            <person name="Yoshida T."/>
            <person name="Shimamura S."/>
            <person name="Takaki Y."/>
            <person name="Nagai Y."/>
            <person name="Toyoda A."/>
            <person name="Suzuki Y."/>
            <person name="Arimoto A."/>
            <person name="Ishii H."/>
            <person name="Satoh N."/>
            <person name="Nishiyama T."/>
            <person name="Hasebe M."/>
            <person name="Maruyama T."/>
            <person name="Minagawa J."/>
            <person name="Obokata J."/>
            <person name="Shigenobu S."/>
        </authorList>
    </citation>
    <scope>NUCLEOTIDE SEQUENCE [LARGE SCALE GENOMIC DNA]</scope>
</reference>
<dbReference type="Gene3D" id="3.30.60.30">
    <property type="match status" value="2"/>
</dbReference>
<evidence type="ECO:0000256" key="3">
    <source>
        <dbReference type="ARBA" id="ARBA00022690"/>
    </source>
</evidence>
<dbReference type="EMBL" id="BLXT01000588">
    <property type="protein sequence ID" value="GFN78450.1"/>
    <property type="molecule type" value="Genomic_DNA"/>
</dbReference>
<dbReference type="Proteomes" id="UP000735302">
    <property type="component" value="Unassembled WGS sequence"/>
</dbReference>
<evidence type="ECO:0000259" key="5">
    <source>
        <dbReference type="PROSITE" id="PS51465"/>
    </source>
</evidence>
<comment type="subcellular location">
    <subcellularLocation>
        <location evidence="1">Secreted</location>
    </subcellularLocation>
</comment>
<dbReference type="SMART" id="SM00280">
    <property type="entry name" value="KAZAL"/>
    <property type="match status" value="1"/>
</dbReference>
<protein>
    <submittedName>
        <fullName evidence="6">Ovomucoid</fullName>
    </submittedName>
</protein>
<dbReference type="GO" id="GO:0005576">
    <property type="term" value="C:extracellular region"/>
    <property type="evidence" value="ECO:0007669"/>
    <property type="project" value="UniProtKB-SubCell"/>
</dbReference>
<keyword evidence="7" id="KW-1185">Reference proteome</keyword>
<dbReference type="InterPro" id="IPR036058">
    <property type="entry name" value="Kazal_dom_sf"/>
</dbReference>
<keyword evidence="2" id="KW-0964">Secreted</keyword>
<feature type="domain" description="Kazal-like" evidence="5">
    <location>
        <begin position="87"/>
        <end position="145"/>
    </location>
</feature>
<evidence type="ECO:0000313" key="6">
    <source>
        <dbReference type="EMBL" id="GFN78450.1"/>
    </source>
</evidence>
<feature type="domain" description="Kazal-like" evidence="5">
    <location>
        <begin position="30"/>
        <end position="86"/>
    </location>
</feature>
<evidence type="ECO:0000256" key="4">
    <source>
        <dbReference type="ARBA" id="ARBA00023157"/>
    </source>
</evidence>
<evidence type="ECO:0000313" key="7">
    <source>
        <dbReference type="Proteomes" id="UP000735302"/>
    </source>
</evidence>
<keyword evidence="3" id="KW-0646">Protease inhibitor</keyword>
<dbReference type="InterPro" id="IPR002350">
    <property type="entry name" value="Kazal_dom"/>
</dbReference>
<evidence type="ECO:0000256" key="1">
    <source>
        <dbReference type="ARBA" id="ARBA00004613"/>
    </source>
</evidence>
<keyword evidence="4" id="KW-1015">Disulfide bond</keyword>
<name>A0AAV3Y5J1_9GAST</name>
<accession>A0AAV3Y5J1</accession>
<dbReference type="PROSITE" id="PS51465">
    <property type="entry name" value="KAZAL_2"/>
    <property type="match status" value="2"/>
</dbReference>
<proteinExistence type="predicted"/>
<dbReference type="SUPFAM" id="SSF100895">
    <property type="entry name" value="Kazal-type serine protease inhibitors"/>
    <property type="match status" value="2"/>
</dbReference>
<comment type="caution">
    <text evidence="6">The sequence shown here is derived from an EMBL/GenBank/DDBJ whole genome shotgun (WGS) entry which is preliminary data.</text>
</comment>
<sequence>MASCFFRLYTGRSISVKHEGPCTADEITNPEVYKHCNDLCNEERNHICGSDGIVYDNKCTFTRAQCEAAVKNETLFIVVLSDTCPITRKPDCAKYRLDVNDLALEDPLAFRPVCPHVREMVCGSDGHSFVHECQMCAYMEAYKGT</sequence>
<dbReference type="GO" id="GO:0030414">
    <property type="term" value="F:peptidase inhibitor activity"/>
    <property type="evidence" value="ECO:0007669"/>
    <property type="project" value="UniProtKB-KW"/>
</dbReference>
<dbReference type="Pfam" id="PF07648">
    <property type="entry name" value="Kazal_2"/>
    <property type="match status" value="2"/>
</dbReference>
<dbReference type="PANTHER" id="PTHR21312:SF28">
    <property type="entry name" value="OVOINHIBITOR-RELATED"/>
    <property type="match status" value="1"/>
</dbReference>
<dbReference type="CDD" id="cd00104">
    <property type="entry name" value="KAZAL_FS"/>
    <property type="match status" value="1"/>
</dbReference>
<organism evidence="6 7">
    <name type="scientific">Plakobranchus ocellatus</name>
    <dbReference type="NCBI Taxonomy" id="259542"/>
    <lineage>
        <taxon>Eukaryota</taxon>
        <taxon>Metazoa</taxon>
        <taxon>Spiralia</taxon>
        <taxon>Lophotrochozoa</taxon>
        <taxon>Mollusca</taxon>
        <taxon>Gastropoda</taxon>
        <taxon>Heterobranchia</taxon>
        <taxon>Euthyneura</taxon>
        <taxon>Panpulmonata</taxon>
        <taxon>Sacoglossa</taxon>
        <taxon>Placobranchoidea</taxon>
        <taxon>Plakobranchidae</taxon>
        <taxon>Plakobranchus</taxon>
    </lineage>
</organism>
<dbReference type="PANTHER" id="PTHR21312">
    <property type="entry name" value="SERINE PROTEASE INHIBITOR"/>
    <property type="match status" value="1"/>
</dbReference>
<evidence type="ECO:0000256" key="2">
    <source>
        <dbReference type="ARBA" id="ARBA00022525"/>
    </source>
</evidence>
<gene>
    <name evidence="6" type="ORF">PoB_000495600</name>
</gene>